<accession>A0A8R1V1X2</accession>
<name>A0A2A6CWT3_PRIPA</name>
<dbReference type="AlphaFoldDB" id="A0A2A6CWT3"/>
<sequence length="163" mass="19193">MPLRSEGEGDGKAPQRFPRDHGTKCICYWSGWYEKKVYSCKRIRCLAIARDSKDRNNNRQLRFERVVPKEDRFVQATNLVQNYRMKDQQADQRMSLLKLDSMVESMEKEPIQNDSSTCAIAHQFKLISTKKGQKHELSDHYEADPSAFLMFHTLSEQRAYREL</sequence>
<organism evidence="1 2">
    <name type="scientific">Pristionchus pacificus</name>
    <name type="common">Parasitic nematode worm</name>
    <dbReference type="NCBI Taxonomy" id="54126"/>
    <lineage>
        <taxon>Eukaryota</taxon>
        <taxon>Metazoa</taxon>
        <taxon>Ecdysozoa</taxon>
        <taxon>Nematoda</taxon>
        <taxon>Chromadorea</taxon>
        <taxon>Rhabditida</taxon>
        <taxon>Rhabditina</taxon>
        <taxon>Diplogasteromorpha</taxon>
        <taxon>Diplogasteroidea</taxon>
        <taxon>Neodiplogasteridae</taxon>
        <taxon>Pristionchus</taxon>
    </lineage>
</organism>
<evidence type="ECO:0000313" key="1">
    <source>
        <dbReference type="EnsemblMetazoa" id="PPA44123.1"/>
    </source>
</evidence>
<gene>
    <name evidence="1" type="primary">WBGene00282492</name>
</gene>
<protein>
    <submittedName>
        <fullName evidence="1">Uncharacterized protein</fullName>
    </submittedName>
</protein>
<accession>A0A2A6CWT3</accession>
<reference evidence="1" key="2">
    <citation type="submission" date="2022-06" db="UniProtKB">
        <authorList>
            <consortium name="EnsemblMetazoa"/>
        </authorList>
    </citation>
    <scope>IDENTIFICATION</scope>
    <source>
        <strain evidence="1">PS312</strain>
    </source>
</reference>
<proteinExistence type="predicted"/>
<keyword evidence="2" id="KW-1185">Reference proteome</keyword>
<evidence type="ECO:0000313" key="2">
    <source>
        <dbReference type="Proteomes" id="UP000005239"/>
    </source>
</evidence>
<dbReference type="Proteomes" id="UP000005239">
    <property type="component" value="Unassembled WGS sequence"/>
</dbReference>
<dbReference type="EnsemblMetazoa" id="PPA44123.1">
    <property type="protein sequence ID" value="PPA44123.1"/>
    <property type="gene ID" value="WBGene00282492"/>
</dbReference>
<reference evidence="2" key="1">
    <citation type="journal article" date="2008" name="Nat. Genet.">
        <title>The Pristionchus pacificus genome provides a unique perspective on nematode lifestyle and parasitism.</title>
        <authorList>
            <person name="Dieterich C."/>
            <person name="Clifton S.W."/>
            <person name="Schuster L.N."/>
            <person name="Chinwalla A."/>
            <person name="Delehaunty K."/>
            <person name="Dinkelacker I."/>
            <person name="Fulton L."/>
            <person name="Fulton R."/>
            <person name="Godfrey J."/>
            <person name="Minx P."/>
            <person name="Mitreva M."/>
            <person name="Roeseler W."/>
            <person name="Tian H."/>
            <person name="Witte H."/>
            <person name="Yang S.P."/>
            <person name="Wilson R.K."/>
            <person name="Sommer R.J."/>
        </authorList>
    </citation>
    <scope>NUCLEOTIDE SEQUENCE [LARGE SCALE GENOMIC DNA]</scope>
    <source>
        <strain evidence="2">PS312</strain>
    </source>
</reference>